<evidence type="ECO:0000256" key="1">
    <source>
        <dbReference type="SAM" id="SignalP"/>
    </source>
</evidence>
<dbReference type="RefSeq" id="XP_041286105.1">
    <property type="nucleotide sequence ID" value="XM_041439099.1"/>
</dbReference>
<sequence>MVGQHSCAQSVVVVWVNCLSVEGQLLGAVVVHAPQSSDGTEQAVSHADFCVPHCFVSAAYEVWTVFESQVRLHVAVGSAFVQSPSRTFTPEVPSAHGAGQQSLAHDFLMTSLQGFEGGSGQHDLESVVEVHLYAQSVAAICANCSSAGGHSLGAAVVHAPQSSDGIEQVSCAPHRFVSAAAHEVLFSV</sequence>
<dbReference type="GeneID" id="64701358"/>
<accession>A0A9P7JML1</accession>
<comment type="caution">
    <text evidence="2">The sequence shown here is derived from an EMBL/GenBank/DDBJ whole genome shotgun (WGS) entry which is preliminary data.</text>
</comment>
<protein>
    <submittedName>
        <fullName evidence="2">Uncharacterized protein</fullName>
    </submittedName>
</protein>
<feature type="signal peptide" evidence="1">
    <location>
        <begin position="1"/>
        <end position="23"/>
    </location>
</feature>
<organism evidence="2 3">
    <name type="scientific">Suillus discolor</name>
    <dbReference type="NCBI Taxonomy" id="1912936"/>
    <lineage>
        <taxon>Eukaryota</taxon>
        <taxon>Fungi</taxon>
        <taxon>Dikarya</taxon>
        <taxon>Basidiomycota</taxon>
        <taxon>Agaricomycotina</taxon>
        <taxon>Agaricomycetes</taxon>
        <taxon>Agaricomycetidae</taxon>
        <taxon>Boletales</taxon>
        <taxon>Suillineae</taxon>
        <taxon>Suillaceae</taxon>
        <taxon>Suillus</taxon>
    </lineage>
</organism>
<keyword evidence="1" id="KW-0732">Signal</keyword>
<gene>
    <name evidence="2" type="ORF">F5147DRAFT_725078</name>
</gene>
<evidence type="ECO:0000313" key="3">
    <source>
        <dbReference type="Proteomes" id="UP000823399"/>
    </source>
</evidence>
<keyword evidence="3" id="KW-1185">Reference proteome</keyword>
<name>A0A9P7JML1_9AGAM</name>
<proteinExistence type="predicted"/>
<dbReference type="Proteomes" id="UP000823399">
    <property type="component" value="Unassembled WGS sequence"/>
</dbReference>
<reference evidence="2" key="1">
    <citation type="journal article" date="2020" name="New Phytol.">
        <title>Comparative genomics reveals dynamic genome evolution in host specialist ectomycorrhizal fungi.</title>
        <authorList>
            <person name="Lofgren L.A."/>
            <person name="Nguyen N.H."/>
            <person name="Vilgalys R."/>
            <person name="Ruytinx J."/>
            <person name="Liao H.L."/>
            <person name="Branco S."/>
            <person name="Kuo A."/>
            <person name="LaButti K."/>
            <person name="Lipzen A."/>
            <person name="Andreopoulos W."/>
            <person name="Pangilinan J."/>
            <person name="Riley R."/>
            <person name="Hundley H."/>
            <person name="Na H."/>
            <person name="Barry K."/>
            <person name="Grigoriev I.V."/>
            <person name="Stajich J.E."/>
            <person name="Kennedy P.G."/>
        </authorList>
    </citation>
    <scope>NUCLEOTIDE SEQUENCE</scope>
    <source>
        <strain evidence="2">FC423</strain>
    </source>
</reference>
<feature type="chain" id="PRO_5040114456" evidence="1">
    <location>
        <begin position="24"/>
        <end position="188"/>
    </location>
</feature>
<evidence type="ECO:0000313" key="2">
    <source>
        <dbReference type="EMBL" id="KAG2090107.1"/>
    </source>
</evidence>
<dbReference type="AlphaFoldDB" id="A0A9P7JML1"/>
<dbReference type="EMBL" id="JABBWM010000106">
    <property type="protein sequence ID" value="KAG2090107.1"/>
    <property type="molecule type" value="Genomic_DNA"/>
</dbReference>